<proteinExistence type="inferred from homology"/>
<evidence type="ECO:0000256" key="11">
    <source>
        <dbReference type="ARBA" id="ARBA00022840"/>
    </source>
</evidence>
<dbReference type="SUPFAM" id="SSF52374">
    <property type="entry name" value="Nucleotidylyl transferase"/>
    <property type="match status" value="1"/>
</dbReference>
<dbReference type="AlphaFoldDB" id="W0DVI0"/>
<dbReference type="GO" id="GO:0003919">
    <property type="term" value="F:FMN adenylyltransferase activity"/>
    <property type="evidence" value="ECO:0007669"/>
    <property type="project" value="UniProtKB-UniRule"/>
</dbReference>
<dbReference type="KEGG" id="tao:THIAE_02990"/>
<dbReference type="SUPFAM" id="SSF82114">
    <property type="entry name" value="Riboflavin kinase-like"/>
    <property type="match status" value="1"/>
</dbReference>
<dbReference type="UniPathway" id="UPA00277">
    <property type="reaction ID" value="UER00407"/>
</dbReference>
<dbReference type="InParanoid" id="W0DVI0"/>
<comment type="pathway">
    <text evidence="3 15">Cofactor biosynthesis; FMN biosynthesis; FMN from riboflavin (ATP route): step 1/1.</text>
</comment>
<evidence type="ECO:0000256" key="10">
    <source>
        <dbReference type="ARBA" id="ARBA00022827"/>
    </source>
</evidence>
<keyword evidence="10 15" id="KW-0274">FAD</keyword>
<dbReference type="GO" id="GO:0006747">
    <property type="term" value="P:FAD biosynthetic process"/>
    <property type="evidence" value="ECO:0007669"/>
    <property type="project" value="UniProtKB-UniRule"/>
</dbReference>
<evidence type="ECO:0000256" key="1">
    <source>
        <dbReference type="ARBA" id="ARBA00002121"/>
    </source>
</evidence>
<name>W0DVI0_9GAMM</name>
<dbReference type="OrthoDB" id="9803667at2"/>
<feature type="domain" description="Riboflavin kinase" evidence="16">
    <location>
        <begin position="187"/>
        <end position="311"/>
    </location>
</feature>
<dbReference type="NCBIfam" id="NF004162">
    <property type="entry name" value="PRK05627.1-5"/>
    <property type="match status" value="1"/>
</dbReference>
<evidence type="ECO:0000259" key="16">
    <source>
        <dbReference type="SMART" id="SM00904"/>
    </source>
</evidence>
<dbReference type="NCBIfam" id="NF004160">
    <property type="entry name" value="PRK05627.1-3"/>
    <property type="match status" value="1"/>
</dbReference>
<evidence type="ECO:0000256" key="6">
    <source>
        <dbReference type="ARBA" id="ARBA00022679"/>
    </source>
</evidence>
<dbReference type="EMBL" id="CP007030">
    <property type="protein sequence ID" value="AHF00876.1"/>
    <property type="molecule type" value="Genomic_DNA"/>
</dbReference>
<dbReference type="PANTHER" id="PTHR22749">
    <property type="entry name" value="RIBOFLAVIN KINASE/FMN ADENYLYLTRANSFERASE"/>
    <property type="match status" value="1"/>
</dbReference>
<dbReference type="InterPro" id="IPR014729">
    <property type="entry name" value="Rossmann-like_a/b/a_fold"/>
</dbReference>
<dbReference type="NCBIfam" id="NF004159">
    <property type="entry name" value="PRK05627.1-2"/>
    <property type="match status" value="1"/>
</dbReference>
<keyword evidence="8 15" id="KW-0547">Nucleotide-binding</keyword>
<keyword evidence="6 15" id="KW-0808">Transferase</keyword>
<dbReference type="Gene3D" id="3.40.50.620">
    <property type="entry name" value="HUPs"/>
    <property type="match status" value="1"/>
</dbReference>
<evidence type="ECO:0000256" key="5">
    <source>
        <dbReference type="ARBA" id="ARBA00022643"/>
    </source>
</evidence>
<dbReference type="SMART" id="SM00904">
    <property type="entry name" value="Flavokinase"/>
    <property type="match status" value="1"/>
</dbReference>
<dbReference type="FunFam" id="3.40.50.620:FF:000021">
    <property type="entry name" value="Riboflavin biosynthesis protein"/>
    <property type="match status" value="1"/>
</dbReference>
<evidence type="ECO:0000256" key="3">
    <source>
        <dbReference type="ARBA" id="ARBA00005201"/>
    </source>
</evidence>
<dbReference type="InterPro" id="IPR023465">
    <property type="entry name" value="Riboflavin_kinase_dom_sf"/>
</dbReference>
<comment type="similarity">
    <text evidence="15">Belongs to the ribF family.</text>
</comment>
<dbReference type="PANTHER" id="PTHR22749:SF6">
    <property type="entry name" value="RIBOFLAVIN KINASE"/>
    <property type="match status" value="1"/>
</dbReference>
<dbReference type="eggNOG" id="COG0196">
    <property type="taxonomic scope" value="Bacteria"/>
</dbReference>
<evidence type="ECO:0000256" key="4">
    <source>
        <dbReference type="ARBA" id="ARBA00022630"/>
    </source>
</evidence>
<evidence type="ECO:0000256" key="9">
    <source>
        <dbReference type="ARBA" id="ARBA00022777"/>
    </source>
</evidence>
<evidence type="ECO:0000256" key="8">
    <source>
        <dbReference type="ARBA" id="ARBA00022741"/>
    </source>
</evidence>
<keyword evidence="12" id="KW-0511">Multifunctional enzyme</keyword>
<dbReference type="GO" id="GO:0009398">
    <property type="term" value="P:FMN biosynthetic process"/>
    <property type="evidence" value="ECO:0007669"/>
    <property type="project" value="UniProtKB-UniRule"/>
</dbReference>
<evidence type="ECO:0000256" key="15">
    <source>
        <dbReference type="PIRNR" id="PIRNR004491"/>
    </source>
</evidence>
<reference evidence="17 18" key="1">
    <citation type="submission" date="2013-12" db="EMBL/GenBank/DDBJ databases">
        <authorList>
            <consortium name="DOE Joint Genome Institute"/>
            <person name="Kappler U."/>
            <person name="Huntemann M."/>
            <person name="Han J."/>
            <person name="Chen A."/>
            <person name="Kyrpides N."/>
            <person name="Mavromatis K."/>
            <person name="Markowitz V."/>
            <person name="Palaniappan K."/>
            <person name="Ivanova N."/>
            <person name="Schaumberg A."/>
            <person name="Pati A."/>
            <person name="Liolios K."/>
            <person name="Nordberg H.P."/>
            <person name="Cantor M.N."/>
            <person name="Hua S.X."/>
            <person name="Woyke T."/>
        </authorList>
    </citation>
    <scope>NUCLEOTIDE SEQUENCE [LARGE SCALE GENOMIC DNA]</scope>
    <source>
        <strain evidence="18">AL2</strain>
    </source>
</reference>
<comment type="function">
    <text evidence="1">Catalyzes the phosphorylation of riboflavin to FMN followed by the adenylation of FMN to FAD.</text>
</comment>
<dbReference type="Pfam" id="PF06574">
    <property type="entry name" value="FAD_syn"/>
    <property type="match status" value="1"/>
</dbReference>
<dbReference type="GO" id="GO:0005524">
    <property type="term" value="F:ATP binding"/>
    <property type="evidence" value="ECO:0007669"/>
    <property type="project" value="UniProtKB-UniRule"/>
</dbReference>
<dbReference type="Proteomes" id="UP000005380">
    <property type="component" value="Chromosome"/>
</dbReference>
<dbReference type="RefSeq" id="WP_006459361.1">
    <property type="nucleotide sequence ID" value="NZ_CP007030.1"/>
</dbReference>
<dbReference type="NCBIfam" id="TIGR00083">
    <property type="entry name" value="ribF"/>
    <property type="match status" value="1"/>
</dbReference>
<dbReference type="GO" id="GO:0009231">
    <property type="term" value="P:riboflavin biosynthetic process"/>
    <property type="evidence" value="ECO:0007669"/>
    <property type="project" value="InterPro"/>
</dbReference>
<evidence type="ECO:0000313" key="17">
    <source>
        <dbReference type="EMBL" id="AHF00876.1"/>
    </source>
</evidence>
<keyword evidence="18" id="KW-1185">Reference proteome</keyword>
<comment type="pathway">
    <text evidence="2 15">Cofactor biosynthesis; FAD biosynthesis; FAD from FMN: step 1/1.</text>
</comment>
<evidence type="ECO:0000256" key="14">
    <source>
        <dbReference type="ARBA" id="ARBA00049494"/>
    </source>
</evidence>
<dbReference type="PIRSF" id="PIRSF004491">
    <property type="entry name" value="FAD_Synth"/>
    <property type="match status" value="1"/>
</dbReference>
<evidence type="ECO:0000256" key="2">
    <source>
        <dbReference type="ARBA" id="ARBA00004726"/>
    </source>
</evidence>
<dbReference type="InterPro" id="IPR023468">
    <property type="entry name" value="Riboflavin_kinase"/>
</dbReference>
<dbReference type="GO" id="GO:0008531">
    <property type="term" value="F:riboflavin kinase activity"/>
    <property type="evidence" value="ECO:0007669"/>
    <property type="project" value="UniProtKB-UniRule"/>
</dbReference>
<comment type="catalytic activity">
    <reaction evidence="14 15">
        <text>FMN + ATP + H(+) = FAD + diphosphate</text>
        <dbReference type="Rhea" id="RHEA:17237"/>
        <dbReference type="ChEBI" id="CHEBI:15378"/>
        <dbReference type="ChEBI" id="CHEBI:30616"/>
        <dbReference type="ChEBI" id="CHEBI:33019"/>
        <dbReference type="ChEBI" id="CHEBI:57692"/>
        <dbReference type="ChEBI" id="CHEBI:58210"/>
        <dbReference type="EC" id="2.7.7.2"/>
    </reaction>
</comment>
<keyword evidence="7 15" id="KW-0548">Nucleotidyltransferase</keyword>
<dbReference type="EC" id="2.7.7.2" evidence="15"/>
<evidence type="ECO:0000256" key="7">
    <source>
        <dbReference type="ARBA" id="ARBA00022695"/>
    </source>
</evidence>
<organism evidence="17 18">
    <name type="scientific">Thiomicrospira aerophila AL3</name>
    <dbReference type="NCBI Taxonomy" id="717772"/>
    <lineage>
        <taxon>Bacteria</taxon>
        <taxon>Pseudomonadati</taxon>
        <taxon>Pseudomonadota</taxon>
        <taxon>Gammaproteobacteria</taxon>
        <taxon>Thiotrichales</taxon>
        <taxon>Piscirickettsiaceae</taxon>
        <taxon>Thiomicrospira</taxon>
    </lineage>
</organism>
<dbReference type="NCBIfam" id="NF004163">
    <property type="entry name" value="PRK05627.1-6"/>
    <property type="match status" value="1"/>
</dbReference>
<dbReference type="STRING" id="717772.THIAE_02990"/>
<dbReference type="InterPro" id="IPR015865">
    <property type="entry name" value="Riboflavin_kinase_bac/euk"/>
</dbReference>
<comment type="catalytic activity">
    <reaction evidence="13 15">
        <text>riboflavin + ATP = FMN + ADP + H(+)</text>
        <dbReference type="Rhea" id="RHEA:14357"/>
        <dbReference type="ChEBI" id="CHEBI:15378"/>
        <dbReference type="ChEBI" id="CHEBI:30616"/>
        <dbReference type="ChEBI" id="CHEBI:57986"/>
        <dbReference type="ChEBI" id="CHEBI:58210"/>
        <dbReference type="ChEBI" id="CHEBI:456216"/>
        <dbReference type="EC" id="2.7.1.26"/>
    </reaction>
</comment>
<keyword evidence="4 15" id="KW-0285">Flavoprotein</keyword>
<evidence type="ECO:0000313" key="18">
    <source>
        <dbReference type="Proteomes" id="UP000005380"/>
    </source>
</evidence>
<keyword evidence="9 15" id="KW-0418">Kinase</keyword>
<keyword evidence="5 15" id="KW-0288">FMN</keyword>
<evidence type="ECO:0000256" key="12">
    <source>
        <dbReference type="ARBA" id="ARBA00023268"/>
    </source>
</evidence>
<dbReference type="FunCoup" id="W0DVI0">
    <property type="interactions" value="399"/>
</dbReference>
<accession>W0DVI0</accession>
<dbReference type="Gene3D" id="2.40.30.30">
    <property type="entry name" value="Riboflavin kinase-like"/>
    <property type="match status" value="1"/>
</dbReference>
<dbReference type="EC" id="2.7.1.26" evidence="15"/>
<evidence type="ECO:0000256" key="13">
    <source>
        <dbReference type="ARBA" id="ARBA00047880"/>
    </source>
</evidence>
<dbReference type="InterPro" id="IPR002606">
    <property type="entry name" value="Riboflavin_kinase_bac"/>
</dbReference>
<dbReference type="HOGENOM" id="CLU_048437_0_1_6"/>
<gene>
    <name evidence="17" type="ORF">THIAE_02990</name>
</gene>
<sequence>MRLIRGLHNISQFTADFAQGSVVTIGNFDGVHLGHQCVLAQVKQQAQALNLPSVAMVFEPFPIEYFRPEQAPVRLMNLREKVRALADVGIDYLLCVSFNRQFAAQSAVDFVTQILHQQLQVRHLVIGDDFKFGYQRQGDFAFLRQCGEQMGFSVSAMPTFNLDGARVSSTRVRQVLAKPDLAEAARLMGQGFRFEGRVIHGQKLGRTIGFPTLNLNPKRLQMPVSGVFTVRVAGLSEQPWPGVANIGVRPTVHGQRPSIEVHLFDWHKMVYGAHVEVRLEAFIRPEMKFSGLPALQAQIAQDAEQAKLLLINSNHSILSSEHDRLQSNA</sequence>
<keyword evidence="11 15" id="KW-0067">ATP-binding</keyword>
<dbReference type="CDD" id="cd02064">
    <property type="entry name" value="FAD_synthetase_N"/>
    <property type="match status" value="1"/>
</dbReference>
<dbReference type="UniPathway" id="UPA00276">
    <property type="reaction ID" value="UER00406"/>
</dbReference>
<dbReference type="InterPro" id="IPR015864">
    <property type="entry name" value="FAD_synthase"/>
</dbReference>
<protein>
    <recommendedName>
        <fullName evidence="15">Riboflavin biosynthesis protein</fullName>
    </recommendedName>
    <domain>
        <recommendedName>
            <fullName evidence="15">Riboflavin kinase</fullName>
            <ecNumber evidence="15">2.7.1.26</ecNumber>
        </recommendedName>
        <alternativeName>
            <fullName evidence="15">Flavokinase</fullName>
        </alternativeName>
    </domain>
    <domain>
        <recommendedName>
            <fullName evidence="15">FMN adenylyltransferase</fullName>
            <ecNumber evidence="15">2.7.7.2</ecNumber>
        </recommendedName>
        <alternativeName>
            <fullName evidence="15">FAD pyrophosphorylase</fullName>
        </alternativeName>
        <alternativeName>
            <fullName evidence="15">FAD synthase</fullName>
        </alternativeName>
    </domain>
</protein>
<dbReference type="Pfam" id="PF01687">
    <property type="entry name" value="Flavokinase"/>
    <property type="match status" value="1"/>
</dbReference>